<dbReference type="EMBL" id="JAEACU010000008">
    <property type="protein sequence ID" value="KAH7519162.1"/>
    <property type="molecule type" value="Genomic_DNA"/>
</dbReference>
<feature type="region of interest" description="Disordered" evidence="1">
    <location>
        <begin position="1"/>
        <end position="30"/>
    </location>
</feature>
<dbReference type="Proteomes" id="UP000813462">
    <property type="component" value="Unassembled WGS sequence"/>
</dbReference>
<evidence type="ECO:0000313" key="4">
    <source>
        <dbReference type="Proteomes" id="UP000813462"/>
    </source>
</evidence>
<keyword evidence="2" id="KW-1133">Transmembrane helix</keyword>
<dbReference type="PANTHER" id="PTHR36784">
    <property type="entry name" value="HISTONE-LYSINE N-METHYLTRANSFERASE"/>
    <property type="match status" value="1"/>
</dbReference>
<protein>
    <submittedName>
        <fullName evidence="3">Uncharacterized protein</fullName>
    </submittedName>
</protein>
<evidence type="ECO:0000256" key="1">
    <source>
        <dbReference type="SAM" id="MobiDB-lite"/>
    </source>
</evidence>
<evidence type="ECO:0000256" key="2">
    <source>
        <dbReference type="SAM" id="Phobius"/>
    </source>
</evidence>
<dbReference type="AlphaFoldDB" id="A0A978UVZ6"/>
<comment type="caution">
    <text evidence="3">The sequence shown here is derived from an EMBL/GenBank/DDBJ whole genome shotgun (WGS) entry which is preliminary data.</text>
</comment>
<proteinExistence type="predicted"/>
<feature type="transmembrane region" description="Helical" evidence="2">
    <location>
        <begin position="132"/>
        <end position="149"/>
    </location>
</feature>
<accession>A0A978UVZ6</accession>
<organism evidence="3 4">
    <name type="scientific">Ziziphus jujuba var. spinosa</name>
    <dbReference type="NCBI Taxonomy" id="714518"/>
    <lineage>
        <taxon>Eukaryota</taxon>
        <taxon>Viridiplantae</taxon>
        <taxon>Streptophyta</taxon>
        <taxon>Embryophyta</taxon>
        <taxon>Tracheophyta</taxon>
        <taxon>Spermatophyta</taxon>
        <taxon>Magnoliopsida</taxon>
        <taxon>eudicotyledons</taxon>
        <taxon>Gunneridae</taxon>
        <taxon>Pentapetalae</taxon>
        <taxon>rosids</taxon>
        <taxon>fabids</taxon>
        <taxon>Rosales</taxon>
        <taxon>Rhamnaceae</taxon>
        <taxon>Paliureae</taxon>
        <taxon>Ziziphus</taxon>
    </lineage>
</organism>
<feature type="compositionally biased region" description="Basic and acidic residues" evidence="1">
    <location>
        <begin position="21"/>
        <end position="30"/>
    </location>
</feature>
<feature type="transmembrane region" description="Helical" evidence="2">
    <location>
        <begin position="103"/>
        <end position="120"/>
    </location>
</feature>
<keyword evidence="2" id="KW-0812">Transmembrane</keyword>
<keyword evidence="2" id="KW-0472">Membrane</keyword>
<name>A0A978UVZ6_ZIZJJ</name>
<sequence length="173" mass="20592">MKKLTRKWRKSQEEDSFLPTRGDDPTLDDYRPLDIREQEELIRSFETSQAQQSRLWRVLLSYLSHLHSLSADCRLLIDWVAVVACSLAIIGLFHGDSKDRRQWIWYSCFFGMVLVVFWLYFMSRLPRFRWDVIWLPFGPLCGAGLSLYVDHLLSESSEEIRKLRSYMYAHKAH</sequence>
<evidence type="ECO:0000313" key="3">
    <source>
        <dbReference type="EMBL" id="KAH7519162.1"/>
    </source>
</evidence>
<gene>
    <name evidence="3" type="ORF">FEM48_Zijuj08G0006500</name>
</gene>
<reference evidence="3" key="1">
    <citation type="journal article" date="2021" name="Front. Plant Sci.">
        <title>Chromosome-Scale Genome Assembly for Chinese Sour Jujube and Insights Into Its Genome Evolution and Domestication Signature.</title>
        <authorList>
            <person name="Shen L.-Y."/>
            <person name="Luo H."/>
            <person name="Wang X.-L."/>
            <person name="Wang X.-M."/>
            <person name="Qiu X.-J."/>
            <person name="Liu H."/>
            <person name="Zhou S.-S."/>
            <person name="Jia K.-H."/>
            <person name="Nie S."/>
            <person name="Bao Y.-T."/>
            <person name="Zhang R.-G."/>
            <person name="Yun Q.-Z."/>
            <person name="Chai Y.-H."/>
            <person name="Lu J.-Y."/>
            <person name="Li Y."/>
            <person name="Zhao S.-W."/>
            <person name="Mao J.-F."/>
            <person name="Jia S.-G."/>
            <person name="Mao Y.-M."/>
        </authorList>
    </citation>
    <scope>NUCLEOTIDE SEQUENCE</scope>
    <source>
        <strain evidence="3">AT0</strain>
        <tissue evidence="3">Leaf</tissue>
    </source>
</reference>
<dbReference type="PANTHER" id="PTHR36784:SF1">
    <property type="entry name" value="HISTONE-LYSINE N-METHYLTRANSFERASE"/>
    <property type="match status" value="1"/>
</dbReference>